<dbReference type="PANTHER" id="PTHR22946">
    <property type="entry name" value="DIENELACTONE HYDROLASE DOMAIN-CONTAINING PROTEIN-RELATED"/>
    <property type="match status" value="1"/>
</dbReference>
<reference evidence="3" key="2">
    <citation type="submission" date="2022-08" db="EMBL/GenBank/DDBJ databases">
        <authorList>
            <person name="Dong C."/>
        </authorList>
    </citation>
    <scope>NUCLEOTIDE SEQUENCE</scope>
    <source>
        <strain evidence="3">59MF3M-4</strain>
    </source>
</reference>
<evidence type="ECO:0000313" key="4">
    <source>
        <dbReference type="Proteomes" id="UP001147830"/>
    </source>
</evidence>
<keyword evidence="3" id="KW-0378">Hydrolase</keyword>
<dbReference type="InterPro" id="IPR050261">
    <property type="entry name" value="FrsA_esterase"/>
</dbReference>
<dbReference type="Pfam" id="PF01738">
    <property type="entry name" value="DLH"/>
    <property type="match status" value="1"/>
</dbReference>
<feature type="domain" description="Dienelactone hydrolase" evidence="2">
    <location>
        <begin position="61"/>
        <end position="264"/>
    </location>
</feature>
<keyword evidence="4" id="KW-1185">Reference proteome</keyword>
<proteinExistence type="predicted"/>
<feature type="chain" id="PRO_5040993998" evidence="1">
    <location>
        <begin position="33"/>
        <end position="272"/>
    </location>
</feature>
<dbReference type="Gene3D" id="3.40.50.1820">
    <property type="entry name" value="alpha/beta hydrolase"/>
    <property type="match status" value="1"/>
</dbReference>
<feature type="signal peptide" evidence="1">
    <location>
        <begin position="1"/>
        <end position="32"/>
    </location>
</feature>
<evidence type="ECO:0000259" key="2">
    <source>
        <dbReference type="Pfam" id="PF01738"/>
    </source>
</evidence>
<gene>
    <name evidence="3" type="ORF">NYR02_06925</name>
</gene>
<dbReference type="InterPro" id="IPR029058">
    <property type="entry name" value="AB_hydrolase_fold"/>
</dbReference>
<accession>A0A9X2WEA5</accession>
<dbReference type="Proteomes" id="UP001147830">
    <property type="component" value="Unassembled WGS sequence"/>
</dbReference>
<comment type="caution">
    <text evidence="3">The sequence shown here is derived from an EMBL/GenBank/DDBJ whole genome shotgun (WGS) entry which is preliminary data.</text>
</comment>
<dbReference type="PANTHER" id="PTHR22946:SF0">
    <property type="entry name" value="DIENELACTONE HYDROLASE DOMAIN-CONTAINING PROTEIN"/>
    <property type="match status" value="1"/>
</dbReference>
<sequence length="272" mass="29396">MNYRSINRAFPRLAKTICTLLGCSVIAGQALAAPASKTVVYQSGGKAYEGYWQPADHSASQAALVLLVHDWDGLTDYERQRAQMLSTAGYNVFAVDLFGQGIRPERIEDRRQHTGELYKDRARLRRLMEAGLTAALAQVAQQGGDPLNRVVMGYCFGGAAVLEAARSGMAAQGFVTFHGGLQTPEGQSYSATRAPLLILHGSADSAIPMSQFAQLATELEEAGVSHEMITYSGAPHAFTVFGGANYRAEADQKSWARFMAFLSAVQRQPVSD</sequence>
<protein>
    <submittedName>
        <fullName evidence="3">Dienelactone hydrolase family protein</fullName>
    </submittedName>
</protein>
<reference evidence="3" key="1">
    <citation type="journal article" date="2022" name="Front. Microbiol.">
        <title>Genome-based taxonomic rearrangement of Oceanobacter-related bacteria including the description of Thalassolituus hydrocarbonoclasticus sp. nov. and Thalassolituus pacificus sp. nov. and emended description of the genus Thalassolituus.</title>
        <authorList>
            <person name="Dong C."/>
            <person name="Wei L."/>
            <person name="Wang J."/>
            <person name="Lai Q."/>
            <person name="Huang Z."/>
            <person name="Shao Z."/>
        </authorList>
    </citation>
    <scope>NUCLEOTIDE SEQUENCE</scope>
    <source>
        <strain evidence="3">59MF3M-4</strain>
    </source>
</reference>
<name>A0A9X2WEA5_9GAMM</name>
<dbReference type="EMBL" id="JAOANI010000014">
    <property type="protein sequence ID" value="MCT7358748.1"/>
    <property type="molecule type" value="Genomic_DNA"/>
</dbReference>
<dbReference type="InterPro" id="IPR002925">
    <property type="entry name" value="Dienelactn_hydro"/>
</dbReference>
<dbReference type="RefSeq" id="WP_260975634.1">
    <property type="nucleotide sequence ID" value="NZ_JAOANI010000014.1"/>
</dbReference>
<evidence type="ECO:0000313" key="3">
    <source>
        <dbReference type="EMBL" id="MCT7358748.1"/>
    </source>
</evidence>
<dbReference type="GO" id="GO:0016787">
    <property type="term" value="F:hydrolase activity"/>
    <property type="evidence" value="ECO:0007669"/>
    <property type="project" value="UniProtKB-KW"/>
</dbReference>
<dbReference type="SUPFAM" id="SSF53474">
    <property type="entry name" value="alpha/beta-Hydrolases"/>
    <property type="match status" value="1"/>
</dbReference>
<keyword evidence="1" id="KW-0732">Signal</keyword>
<organism evidence="3 4">
    <name type="scientific">Thalassolituus pacificus</name>
    <dbReference type="NCBI Taxonomy" id="2975440"/>
    <lineage>
        <taxon>Bacteria</taxon>
        <taxon>Pseudomonadati</taxon>
        <taxon>Pseudomonadota</taxon>
        <taxon>Gammaproteobacteria</taxon>
        <taxon>Oceanospirillales</taxon>
        <taxon>Oceanospirillaceae</taxon>
        <taxon>Thalassolituus</taxon>
    </lineage>
</organism>
<evidence type="ECO:0000256" key="1">
    <source>
        <dbReference type="SAM" id="SignalP"/>
    </source>
</evidence>
<dbReference type="AlphaFoldDB" id="A0A9X2WEA5"/>